<feature type="repeat" description="ANK" evidence="3">
    <location>
        <begin position="210"/>
        <end position="242"/>
    </location>
</feature>
<feature type="repeat" description="ANK" evidence="3">
    <location>
        <begin position="143"/>
        <end position="175"/>
    </location>
</feature>
<reference evidence="4 5" key="1">
    <citation type="journal article" date="2011" name="J. Bacteriol.">
        <title>Complete genome sequence of seawater bacterium Glaciecola nitratireducens FR1064T.</title>
        <authorList>
            <person name="Bian F."/>
            <person name="Qin Q.L."/>
            <person name="Xie B.B."/>
            <person name="Shu Y.L."/>
            <person name="Zhang X.Y."/>
            <person name="Yu Y."/>
            <person name="Chen B."/>
            <person name="Chen X.L."/>
            <person name="Zhou B.C."/>
            <person name="Zhang Y.Z."/>
        </authorList>
    </citation>
    <scope>NUCLEOTIDE SEQUENCE [LARGE SCALE GENOMIC DNA]</scope>
    <source>
        <strain evidence="5">JCM 12485 / KCTC 12276 / FR1064</strain>
    </source>
</reference>
<dbReference type="PANTHER" id="PTHR24171">
    <property type="entry name" value="ANKYRIN REPEAT DOMAIN-CONTAINING PROTEIN 39-RELATED"/>
    <property type="match status" value="1"/>
</dbReference>
<dbReference type="InterPro" id="IPR036770">
    <property type="entry name" value="Ankyrin_rpt-contain_sf"/>
</dbReference>
<dbReference type="EMBL" id="CP003060">
    <property type="protein sequence ID" value="AEP30083.1"/>
    <property type="molecule type" value="Genomic_DNA"/>
</dbReference>
<keyword evidence="2 3" id="KW-0040">ANK repeat</keyword>
<gene>
    <name evidence="4" type="ordered locus">GNIT_1974</name>
</gene>
<dbReference type="KEGG" id="gni:GNIT_1974"/>
<proteinExistence type="predicted"/>
<protein>
    <submittedName>
        <fullName evidence="4">Ankyrin</fullName>
    </submittedName>
</protein>
<dbReference type="eggNOG" id="COG0666">
    <property type="taxonomic scope" value="Bacteria"/>
</dbReference>
<evidence type="ECO:0000256" key="2">
    <source>
        <dbReference type="ARBA" id="ARBA00023043"/>
    </source>
</evidence>
<evidence type="ECO:0000256" key="1">
    <source>
        <dbReference type="ARBA" id="ARBA00022737"/>
    </source>
</evidence>
<dbReference type="Proteomes" id="UP000009282">
    <property type="component" value="Chromosome"/>
</dbReference>
<dbReference type="OrthoDB" id="307920at2"/>
<dbReference type="Pfam" id="PF12796">
    <property type="entry name" value="Ank_2"/>
    <property type="match status" value="3"/>
</dbReference>
<dbReference type="SUPFAM" id="SSF48403">
    <property type="entry name" value="Ankyrin repeat"/>
    <property type="match status" value="1"/>
</dbReference>
<evidence type="ECO:0000256" key="3">
    <source>
        <dbReference type="PROSITE-ProRule" id="PRU00023"/>
    </source>
</evidence>
<dbReference type="AlphaFoldDB" id="G4QKL7"/>
<dbReference type="Gene3D" id="1.25.40.20">
    <property type="entry name" value="Ankyrin repeat-containing domain"/>
    <property type="match status" value="2"/>
</dbReference>
<name>G4QKL7_GLANF</name>
<dbReference type="PROSITE" id="PS50297">
    <property type="entry name" value="ANK_REP_REGION"/>
    <property type="match status" value="4"/>
</dbReference>
<keyword evidence="5" id="KW-1185">Reference proteome</keyword>
<dbReference type="InterPro" id="IPR002110">
    <property type="entry name" value="Ankyrin_rpt"/>
</dbReference>
<evidence type="ECO:0000313" key="5">
    <source>
        <dbReference type="Proteomes" id="UP000009282"/>
    </source>
</evidence>
<feature type="repeat" description="ANK" evidence="3">
    <location>
        <begin position="77"/>
        <end position="109"/>
    </location>
</feature>
<evidence type="ECO:0000313" key="4">
    <source>
        <dbReference type="EMBL" id="AEP30083.1"/>
    </source>
</evidence>
<dbReference type="PROSITE" id="PS50088">
    <property type="entry name" value="ANK_REPEAT"/>
    <property type="match status" value="4"/>
</dbReference>
<dbReference type="RefSeq" id="WP_014108957.1">
    <property type="nucleotide sequence ID" value="NC_016041.1"/>
</dbReference>
<keyword evidence="1" id="KW-0677">Repeat</keyword>
<organism evidence="4 5">
    <name type="scientific">Glaciecola nitratireducens (strain JCM 12485 / KCTC 12276 / FR1064)</name>
    <dbReference type="NCBI Taxonomy" id="1085623"/>
    <lineage>
        <taxon>Bacteria</taxon>
        <taxon>Pseudomonadati</taxon>
        <taxon>Pseudomonadota</taxon>
        <taxon>Gammaproteobacteria</taxon>
        <taxon>Alteromonadales</taxon>
        <taxon>Alteromonadaceae</taxon>
        <taxon>Brumicola</taxon>
    </lineage>
</organism>
<sequence>MISKTQFILILLFAVIYLSTWNAAANSAKRIVDHSEAREERTRDLTLLRLVTINKVTQVQNLLKQGASANAATPDKNRRSALILATAAGNIDIVKALIDSGADIEYRDSAGLTALSWSVMRKRNRLTEYFLSEHANTNTLDNRSITPLMYAVGTGNIKMVEMLIESKAQLNAKSSHTRMTPLLIAVENNNAEMTRKLLDLNANVDGANDHGYTPLMAAAEAGYLEILKILIRYGADVKIQNLKGMTALNLAEKNNHSSIINFLQKQ</sequence>
<dbReference type="HOGENOM" id="CLU_000134_18_0_6"/>
<dbReference type="SMART" id="SM00248">
    <property type="entry name" value="ANK"/>
    <property type="match status" value="5"/>
</dbReference>
<feature type="repeat" description="ANK" evidence="3">
    <location>
        <begin position="177"/>
        <end position="209"/>
    </location>
</feature>
<accession>G4QKL7</accession>
<dbReference type="STRING" id="1085623.GNIT_1974"/>